<comment type="caution">
    <text evidence="2">The sequence shown here is derived from an EMBL/GenBank/DDBJ whole genome shotgun (WGS) entry which is preliminary data.</text>
</comment>
<organism evidence="2 3">
    <name type="scientific">Mytilus galloprovincialis</name>
    <name type="common">Mediterranean mussel</name>
    <dbReference type="NCBI Taxonomy" id="29158"/>
    <lineage>
        <taxon>Eukaryota</taxon>
        <taxon>Metazoa</taxon>
        <taxon>Spiralia</taxon>
        <taxon>Lophotrochozoa</taxon>
        <taxon>Mollusca</taxon>
        <taxon>Bivalvia</taxon>
        <taxon>Autobranchia</taxon>
        <taxon>Pteriomorphia</taxon>
        <taxon>Mytilida</taxon>
        <taxon>Mytiloidea</taxon>
        <taxon>Mytilidae</taxon>
        <taxon>Mytilinae</taxon>
        <taxon>Mytilus</taxon>
    </lineage>
</organism>
<accession>A0A8B6FHD0</accession>
<gene>
    <name evidence="2" type="ORF">MGAL_10B036202</name>
</gene>
<dbReference type="AlphaFoldDB" id="A0A8B6FHD0"/>
<dbReference type="EMBL" id="UYJE01006916">
    <property type="protein sequence ID" value="VDI50201.1"/>
    <property type="molecule type" value="Genomic_DNA"/>
</dbReference>
<reference evidence="2" key="1">
    <citation type="submission" date="2018-11" db="EMBL/GenBank/DDBJ databases">
        <authorList>
            <person name="Alioto T."/>
            <person name="Alioto T."/>
        </authorList>
    </citation>
    <scope>NUCLEOTIDE SEQUENCE</scope>
</reference>
<dbReference type="Proteomes" id="UP000596742">
    <property type="component" value="Unassembled WGS sequence"/>
</dbReference>
<feature type="region of interest" description="Disordered" evidence="1">
    <location>
        <begin position="1"/>
        <end position="27"/>
    </location>
</feature>
<sequence length="131" mass="15156">RDQRFNITTSRDNGKEKQDEDEDKVDRFTDQSDIFPSTCYVQNDKQALALACAWRGVGNQLHHRNTEELKRYLLCAYENTTLALACAWREIKGLTSQHQEIMEKKSKTKTKTKSTDLQINLISSQVLVMCK</sequence>
<name>A0A8B6FHD0_MYTGA</name>
<protein>
    <submittedName>
        <fullName evidence="2">Uncharacterized protein</fullName>
    </submittedName>
</protein>
<keyword evidence="3" id="KW-1185">Reference proteome</keyword>
<feature type="compositionally biased region" description="Polar residues" evidence="1">
    <location>
        <begin position="1"/>
        <end position="11"/>
    </location>
</feature>
<evidence type="ECO:0000313" key="3">
    <source>
        <dbReference type="Proteomes" id="UP000596742"/>
    </source>
</evidence>
<feature type="compositionally biased region" description="Basic and acidic residues" evidence="1">
    <location>
        <begin position="12"/>
        <end position="27"/>
    </location>
</feature>
<evidence type="ECO:0000256" key="1">
    <source>
        <dbReference type="SAM" id="MobiDB-lite"/>
    </source>
</evidence>
<feature type="non-terminal residue" evidence="2">
    <location>
        <position position="1"/>
    </location>
</feature>
<evidence type="ECO:0000313" key="2">
    <source>
        <dbReference type="EMBL" id="VDI50201.1"/>
    </source>
</evidence>
<proteinExistence type="predicted"/>